<evidence type="ECO:0000256" key="2">
    <source>
        <dbReference type="SAM" id="SignalP"/>
    </source>
</evidence>
<dbReference type="Proteomes" id="UP000499080">
    <property type="component" value="Unassembled WGS sequence"/>
</dbReference>
<dbReference type="EMBL" id="BGPR01000803">
    <property type="protein sequence ID" value="GBM36097.1"/>
    <property type="molecule type" value="Genomic_DNA"/>
</dbReference>
<keyword evidence="4" id="KW-1185">Reference proteome</keyword>
<name>A0A4Y2F5L0_ARAVE</name>
<sequence>MEYLSTLLLLNCTVFLTSHWLSPSISKSSNFFLHPANSPLSLTSTLRTSVVHSHLDSSAPNWAAAKDAATYLNWIRPSPPTRPAPESREERSRSLSSSIYKMNSQEFSHFRRTQVRHAHTSFRKFPSQRLRDTNLIENIQKF</sequence>
<evidence type="ECO:0000256" key="1">
    <source>
        <dbReference type="SAM" id="MobiDB-lite"/>
    </source>
</evidence>
<feature type="signal peptide" evidence="2">
    <location>
        <begin position="1"/>
        <end position="26"/>
    </location>
</feature>
<organism evidence="3 4">
    <name type="scientific">Araneus ventricosus</name>
    <name type="common">Orbweaver spider</name>
    <name type="synonym">Epeira ventricosa</name>
    <dbReference type="NCBI Taxonomy" id="182803"/>
    <lineage>
        <taxon>Eukaryota</taxon>
        <taxon>Metazoa</taxon>
        <taxon>Ecdysozoa</taxon>
        <taxon>Arthropoda</taxon>
        <taxon>Chelicerata</taxon>
        <taxon>Arachnida</taxon>
        <taxon>Araneae</taxon>
        <taxon>Araneomorphae</taxon>
        <taxon>Entelegynae</taxon>
        <taxon>Araneoidea</taxon>
        <taxon>Araneidae</taxon>
        <taxon>Araneus</taxon>
    </lineage>
</organism>
<reference evidence="3 4" key="1">
    <citation type="journal article" date="2019" name="Sci. Rep.">
        <title>Orb-weaving spider Araneus ventricosus genome elucidates the spidroin gene catalogue.</title>
        <authorList>
            <person name="Kono N."/>
            <person name="Nakamura H."/>
            <person name="Ohtoshi R."/>
            <person name="Moran D.A.P."/>
            <person name="Shinohara A."/>
            <person name="Yoshida Y."/>
            <person name="Fujiwara M."/>
            <person name="Mori M."/>
            <person name="Tomita M."/>
            <person name="Arakawa K."/>
        </authorList>
    </citation>
    <scope>NUCLEOTIDE SEQUENCE [LARGE SCALE GENOMIC DNA]</scope>
</reference>
<evidence type="ECO:0000313" key="4">
    <source>
        <dbReference type="Proteomes" id="UP000499080"/>
    </source>
</evidence>
<dbReference type="AlphaFoldDB" id="A0A4Y2F5L0"/>
<gene>
    <name evidence="3" type="ORF">AVEN_179096_1</name>
</gene>
<evidence type="ECO:0008006" key="5">
    <source>
        <dbReference type="Google" id="ProtNLM"/>
    </source>
</evidence>
<feature type="region of interest" description="Disordered" evidence="1">
    <location>
        <begin position="76"/>
        <end position="97"/>
    </location>
</feature>
<proteinExistence type="predicted"/>
<accession>A0A4Y2F5L0</accession>
<feature type="chain" id="PRO_5021188598" description="DUF4817 domain-containing protein" evidence="2">
    <location>
        <begin position="27"/>
        <end position="142"/>
    </location>
</feature>
<comment type="caution">
    <text evidence="3">The sequence shown here is derived from an EMBL/GenBank/DDBJ whole genome shotgun (WGS) entry which is preliminary data.</text>
</comment>
<evidence type="ECO:0000313" key="3">
    <source>
        <dbReference type="EMBL" id="GBM36097.1"/>
    </source>
</evidence>
<keyword evidence="2" id="KW-0732">Signal</keyword>
<protein>
    <recommendedName>
        <fullName evidence="5">DUF4817 domain-containing protein</fullName>
    </recommendedName>
</protein>